<reference evidence="15 16" key="1">
    <citation type="submission" date="2017-11" db="EMBL/GenBank/DDBJ databases">
        <title>Draft genome sequence of Rhizobiales bacterium SY3-13.</title>
        <authorList>
            <person name="Sun C."/>
        </authorList>
    </citation>
    <scope>NUCLEOTIDE SEQUENCE [LARGE SCALE GENOMIC DNA]</scope>
    <source>
        <strain evidence="15 16">SY3-13</strain>
    </source>
</reference>
<feature type="active site" description="Nucleophile" evidence="14">
    <location>
        <position position="129"/>
    </location>
</feature>
<dbReference type="SFLD" id="SFLDG01136">
    <property type="entry name" value="C1.6:_Phosphoserine_Phosphatas"/>
    <property type="match status" value="1"/>
</dbReference>
<dbReference type="SFLD" id="SFLDS00003">
    <property type="entry name" value="Haloacid_Dehalogenase"/>
    <property type="match status" value="1"/>
</dbReference>
<sequence length="331" mass="35160">MESALITTPPKSCAAASASADLPLAVGPSISRASFPPCFRSGDSFMQTVLTLVAAPGQEIPERALSALEAVLPAAATAEGAGGVRHLRFDWDNHAELRDRVDRALEGEAIDICVQPADMQGNKRLLIADMDSTMITVECIDELADFAGVRDQVHAITERAMRGEIDFEGALTERVRLMQGLKESALQQCFDERVRLSPGARELIAGCRAAGMHCALVSGGFTYFTRRVAELCGFDENRANTLIFEDGVLTGEVTQPILGRQAKTEALDEICAKLGIGPAQAVAIGDGANDLGMIVKAGLGVAWRAKPVTAKAADARIDHADLTAVLRFMGL</sequence>
<dbReference type="InterPro" id="IPR036412">
    <property type="entry name" value="HAD-like_sf"/>
</dbReference>
<evidence type="ECO:0000256" key="5">
    <source>
        <dbReference type="ARBA" id="ARBA00015196"/>
    </source>
</evidence>
<gene>
    <name evidence="15" type="primary">serB</name>
    <name evidence="15" type="ORF">CVT23_05070</name>
</gene>
<dbReference type="Proteomes" id="UP000229498">
    <property type="component" value="Unassembled WGS sequence"/>
</dbReference>
<dbReference type="NCBIfam" id="TIGR01488">
    <property type="entry name" value="HAD-SF-IB"/>
    <property type="match status" value="1"/>
</dbReference>
<evidence type="ECO:0000256" key="1">
    <source>
        <dbReference type="ARBA" id="ARBA00001946"/>
    </source>
</evidence>
<keyword evidence="10" id="KW-0718">Serine biosynthesis</keyword>
<keyword evidence="7" id="KW-0479">Metal-binding</keyword>
<keyword evidence="9" id="KW-0460">Magnesium</keyword>
<keyword evidence="8" id="KW-0378">Hydrolase</keyword>
<dbReference type="InterPro" id="IPR050582">
    <property type="entry name" value="HAD-like_SerB"/>
</dbReference>
<evidence type="ECO:0000256" key="7">
    <source>
        <dbReference type="ARBA" id="ARBA00022723"/>
    </source>
</evidence>
<dbReference type="GO" id="GO:0000287">
    <property type="term" value="F:magnesium ion binding"/>
    <property type="evidence" value="ECO:0007669"/>
    <property type="project" value="TreeGrafter"/>
</dbReference>
<protein>
    <recommendedName>
        <fullName evidence="5">Phosphoserine phosphatase</fullName>
        <ecNumber evidence="4">3.1.3.3</ecNumber>
    </recommendedName>
    <alternativeName>
        <fullName evidence="11">O-phosphoserine phosphohydrolase</fullName>
    </alternativeName>
</protein>
<dbReference type="GO" id="GO:0036424">
    <property type="term" value="F:L-phosphoserine phosphatase activity"/>
    <property type="evidence" value="ECO:0007669"/>
    <property type="project" value="InterPro"/>
</dbReference>
<dbReference type="InterPro" id="IPR023214">
    <property type="entry name" value="HAD_sf"/>
</dbReference>
<comment type="cofactor">
    <cofactor evidence="1">
        <name>Mg(2+)</name>
        <dbReference type="ChEBI" id="CHEBI:18420"/>
    </cofactor>
</comment>
<evidence type="ECO:0000313" key="16">
    <source>
        <dbReference type="Proteomes" id="UP000229498"/>
    </source>
</evidence>
<evidence type="ECO:0000256" key="3">
    <source>
        <dbReference type="ARBA" id="ARBA00009184"/>
    </source>
</evidence>
<keyword evidence="16" id="KW-1185">Reference proteome</keyword>
<dbReference type="OrthoDB" id="9792539at2"/>
<keyword evidence="6" id="KW-0028">Amino-acid biosynthesis</keyword>
<evidence type="ECO:0000256" key="10">
    <source>
        <dbReference type="ARBA" id="ARBA00023299"/>
    </source>
</evidence>
<organism evidence="15 16">
    <name type="scientific">Minwuia thermotolerans</name>
    <dbReference type="NCBI Taxonomy" id="2056226"/>
    <lineage>
        <taxon>Bacteria</taxon>
        <taxon>Pseudomonadati</taxon>
        <taxon>Pseudomonadota</taxon>
        <taxon>Alphaproteobacteria</taxon>
        <taxon>Minwuiales</taxon>
        <taxon>Minwuiaceae</taxon>
        <taxon>Minwuia</taxon>
    </lineage>
</organism>
<evidence type="ECO:0000256" key="2">
    <source>
        <dbReference type="ARBA" id="ARBA00005135"/>
    </source>
</evidence>
<dbReference type="GO" id="GO:0005737">
    <property type="term" value="C:cytoplasm"/>
    <property type="evidence" value="ECO:0007669"/>
    <property type="project" value="TreeGrafter"/>
</dbReference>
<evidence type="ECO:0000256" key="13">
    <source>
        <dbReference type="ARBA" id="ARBA00048523"/>
    </source>
</evidence>
<evidence type="ECO:0000256" key="14">
    <source>
        <dbReference type="PIRSR" id="PIRSR604469-1"/>
    </source>
</evidence>
<accession>A0A2M9G4V6</accession>
<dbReference type="CDD" id="cd07500">
    <property type="entry name" value="HAD_PSP"/>
    <property type="match status" value="1"/>
</dbReference>
<dbReference type="PANTHER" id="PTHR43344:SF2">
    <property type="entry name" value="PHOSPHOSERINE PHOSPHATASE"/>
    <property type="match status" value="1"/>
</dbReference>
<dbReference type="EC" id="3.1.3.3" evidence="4"/>
<comment type="caution">
    <text evidence="15">The sequence shown here is derived from an EMBL/GenBank/DDBJ whole genome shotgun (WGS) entry which is preliminary data.</text>
</comment>
<evidence type="ECO:0000256" key="9">
    <source>
        <dbReference type="ARBA" id="ARBA00022842"/>
    </source>
</evidence>
<proteinExistence type="inferred from homology"/>
<dbReference type="AlphaFoldDB" id="A0A2M9G4V6"/>
<dbReference type="EMBL" id="PHIG01000018">
    <property type="protein sequence ID" value="PJK30743.1"/>
    <property type="molecule type" value="Genomic_DNA"/>
</dbReference>
<dbReference type="SFLD" id="SFLDF00029">
    <property type="entry name" value="phosphoserine_phosphatase"/>
    <property type="match status" value="1"/>
</dbReference>
<evidence type="ECO:0000313" key="15">
    <source>
        <dbReference type="EMBL" id="PJK30743.1"/>
    </source>
</evidence>
<dbReference type="SFLD" id="SFLDG01137">
    <property type="entry name" value="C1.6.1:_Phosphoserine_Phosphat"/>
    <property type="match status" value="1"/>
</dbReference>
<comment type="pathway">
    <text evidence="2">Amino-acid biosynthesis; L-serine biosynthesis; L-serine from 3-phospho-D-glycerate: step 3/3.</text>
</comment>
<evidence type="ECO:0000256" key="12">
    <source>
        <dbReference type="ARBA" id="ARBA00048138"/>
    </source>
</evidence>
<dbReference type="SUPFAM" id="SSF56784">
    <property type="entry name" value="HAD-like"/>
    <property type="match status" value="1"/>
</dbReference>
<dbReference type="Pfam" id="PF12710">
    <property type="entry name" value="HAD"/>
    <property type="match status" value="1"/>
</dbReference>
<comment type="catalytic activity">
    <reaction evidence="13">
        <text>O-phospho-D-serine + H2O = D-serine + phosphate</text>
        <dbReference type="Rhea" id="RHEA:24873"/>
        <dbReference type="ChEBI" id="CHEBI:15377"/>
        <dbReference type="ChEBI" id="CHEBI:35247"/>
        <dbReference type="ChEBI" id="CHEBI:43474"/>
        <dbReference type="ChEBI" id="CHEBI:58680"/>
        <dbReference type="EC" id="3.1.3.3"/>
    </reaction>
</comment>
<comment type="catalytic activity">
    <reaction evidence="12">
        <text>O-phospho-L-serine + H2O = L-serine + phosphate</text>
        <dbReference type="Rhea" id="RHEA:21208"/>
        <dbReference type="ChEBI" id="CHEBI:15377"/>
        <dbReference type="ChEBI" id="CHEBI:33384"/>
        <dbReference type="ChEBI" id="CHEBI:43474"/>
        <dbReference type="ChEBI" id="CHEBI:57524"/>
        <dbReference type="EC" id="3.1.3.3"/>
    </reaction>
</comment>
<dbReference type="InterPro" id="IPR004469">
    <property type="entry name" value="PSP"/>
</dbReference>
<dbReference type="NCBIfam" id="TIGR00338">
    <property type="entry name" value="serB"/>
    <property type="match status" value="1"/>
</dbReference>
<dbReference type="UniPathway" id="UPA00135">
    <property type="reaction ID" value="UER00198"/>
</dbReference>
<name>A0A2M9G4V6_9PROT</name>
<evidence type="ECO:0000256" key="8">
    <source>
        <dbReference type="ARBA" id="ARBA00022801"/>
    </source>
</evidence>
<dbReference type="Gene3D" id="3.40.50.1000">
    <property type="entry name" value="HAD superfamily/HAD-like"/>
    <property type="match status" value="1"/>
</dbReference>
<evidence type="ECO:0000256" key="4">
    <source>
        <dbReference type="ARBA" id="ARBA00012640"/>
    </source>
</evidence>
<dbReference type="PANTHER" id="PTHR43344">
    <property type="entry name" value="PHOSPHOSERINE PHOSPHATASE"/>
    <property type="match status" value="1"/>
</dbReference>
<evidence type="ECO:0000256" key="6">
    <source>
        <dbReference type="ARBA" id="ARBA00022605"/>
    </source>
</evidence>
<feature type="active site" description="Proton donor" evidence="14">
    <location>
        <position position="131"/>
    </location>
</feature>
<dbReference type="GO" id="GO:0006564">
    <property type="term" value="P:L-serine biosynthetic process"/>
    <property type="evidence" value="ECO:0007669"/>
    <property type="project" value="UniProtKB-KW"/>
</dbReference>
<evidence type="ECO:0000256" key="11">
    <source>
        <dbReference type="ARBA" id="ARBA00031693"/>
    </source>
</evidence>
<comment type="similarity">
    <text evidence="3">Belongs to the HAD-like hydrolase superfamily. SerB family.</text>
</comment>